<dbReference type="Pfam" id="PF00232">
    <property type="entry name" value="Glyco_hydro_1"/>
    <property type="match status" value="1"/>
</dbReference>
<dbReference type="Proteomes" id="UP001188597">
    <property type="component" value="Unassembled WGS sequence"/>
</dbReference>
<dbReference type="GO" id="GO:0005975">
    <property type="term" value="P:carbohydrate metabolic process"/>
    <property type="evidence" value="ECO:0007669"/>
    <property type="project" value="InterPro"/>
</dbReference>
<dbReference type="EMBL" id="JAVXUP010001357">
    <property type="protein sequence ID" value="KAK3012700.1"/>
    <property type="molecule type" value="Genomic_DNA"/>
</dbReference>
<evidence type="ECO:0000313" key="3">
    <source>
        <dbReference type="EMBL" id="KAK3012700.1"/>
    </source>
</evidence>
<dbReference type="GO" id="GO:0008422">
    <property type="term" value="F:beta-glucosidase activity"/>
    <property type="evidence" value="ECO:0007669"/>
    <property type="project" value="TreeGrafter"/>
</dbReference>
<comment type="caution">
    <text evidence="3">The sequence shown here is derived from an EMBL/GenBank/DDBJ whole genome shotgun (WGS) entry which is preliminary data.</text>
</comment>
<dbReference type="InterPro" id="IPR001360">
    <property type="entry name" value="Glyco_hydro_1"/>
</dbReference>
<proteinExistence type="inferred from homology"/>
<evidence type="ECO:0008006" key="5">
    <source>
        <dbReference type="Google" id="ProtNLM"/>
    </source>
</evidence>
<evidence type="ECO:0000256" key="1">
    <source>
        <dbReference type="ARBA" id="ARBA00010838"/>
    </source>
</evidence>
<organism evidence="3 4">
    <name type="scientific">Escallonia herrerae</name>
    <dbReference type="NCBI Taxonomy" id="1293975"/>
    <lineage>
        <taxon>Eukaryota</taxon>
        <taxon>Viridiplantae</taxon>
        <taxon>Streptophyta</taxon>
        <taxon>Embryophyta</taxon>
        <taxon>Tracheophyta</taxon>
        <taxon>Spermatophyta</taxon>
        <taxon>Magnoliopsida</taxon>
        <taxon>eudicotyledons</taxon>
        <taxon>Gunneridae</taxon>
        <taxon>Pentapetalae</taxon>
        <taxon>asterids</taxon>
        <taxon>campanulids</taxon>
        <taxon>Escalloniales</taxon>
        <taxon>Escalloniaceae</taxon>
        <taxon>Escallonia</taxon>
    </lineage>
</organism>
<accession>A0AA88VPM6</accession>
<comment type="similarity">
    <text evidence="1 2">Belongs to the glycosyl hydrolase 1 family.</text>
</comment>
<sequence>MEMKLWRRNGSTRGYFTWSLLDVFELLDGYKSAFVLYYVDLDDKGLKRYLKLSADWYSNSLKGGRVGPDTTL</sequence>
<name>A0AA88VPM6_9ASTE</name>
<dbReference type="PANTHER" id="PTHR10353">
    <property type="entry name" value="GLYCOSYL HYDROLASE"/>
    <property type="match status" value="1"/>
</dbReference>
<keyword evidence="4" id="KW-1185">Reference proteome</keyword>
<reference evidence="3" key="1">
    <citation type="submission" date="2022-12" db="EMBL/GenBank/DDBJ databases">
        <title>Draft genome assemblies for two species of Escallonia (Escalloniales).</title>
        <authorList>
            <person name="Chanderbali A."/>
            <person name="Dervinis C."/>
            <person name="Anghel I."/>
            <person name="Soltis D."/>
            <person name="Soltis P."/>
            <person name="Zapata F."/>
        </authorList>
    </citation>
    <scope>NUCLEOTIDE SEQUENCE</scope>
    <source>
        <strain evidence="3">UCBG64.0493</strain>
        <tissue evidence="3">Leaf</tissue>
    </source>
</reference>
<evidence type="ECO:0000256" key="2">
    <source>
        <dbReference type="RuleBase" id="RU003690"/>
    </source>
</evidence>
<dbReference type="PANTHER" id="PTHR10353:SF29">
    <property type="entry name" value="BETA-GLUCOSIDASE 11"/>
    <property type="match status" value="1"/>
</dbReference>
<dbReference type="Gene3D" id="3.20.20.80">
    <property type="entry name" value="Glycosidases"/>
    <property type="match status" value="1"/>
</dbReference>
<dbReference type="AlphaFoldDB" id="A0AA88VPM6"/>
<dbReference type="SUPFAM" id="SSF51445">
    <property type="entry name" value="(Trans)glycosidases"/>
    <property type="match status" value="1"/>
</dbReference>
<protein>
    <recommendedName>
        <fullName evidence="5">Beta-glucosidase</fullName>
    </recommendedName>
</protein>
<evidence type="ECO:0000313" key="4">
    <source>
        <dbReference type="Proteomes" id="UP001188597"/>
    </source>
</evidence>
<dbReference type="InterPro" id="IPR017853">
    <property type="entry name" value="GH"/>
</dbReference>
<gene>
    <name evidence="3" type="ORF">RJ639_009856</name>
</gene>